<dbReference type="PIRSF" id="PIRSF002756">
    <property type="entry name" value="PstS"/>
    <property type="match status" value="1"/>
</dbReference>
<keyword evidence="8" id="KW-1185">Reference proteome</keyword>
<evidence type="ECO:0000256" key="5">
    <source>
        <dbReference type="SAM" id="SignalP"/>
    </source>
</evidence>
<dbReference type="OrthoDB" id="9801510at2"/>
<keyword evidence="3 4" id="KW-0592">Phosphate transport</keyword>
<evidence type="ECO:0000259" key="6">
    <source>
        <dbReference type="Pfam" id="PF12849"/>
    </source>
</evidence>
<feature type="chain" id="PRO_5039702347" description="Phosphate-binding protein" evidence="5">
    <location>
        <begin position="27"/>
        <end position="368"/>
    </location>
</feature>
<dbReference type="GO" id="GO:0043190">
    <property type="term" value="C:ATP-binding cassette (ABC) transporter complex"/>
    <property type="evidence" value="ECO:0007669"/>
    <property type="project" value="InterPro"/>
</dbReference>
<evidence type="ECO:0000313" key="8">
    <source>
        <dbReference type="Proteomes" id="UP000008366"/>
    </source>
</evidence>
<dbReference type="PANTHER" id="PTHR42996">
    <property type="entry name" value="PHOSPHATE-BINDING PROTEIN PSTS"/>
    <property type="match status" value="1"/>
</dbReference>
<dbReference type="AlphaFoldDB" id="K6WPY4"/>
<feature type="signal peptide" evidence="5">
    <location>
        <begin position="1"/>
        <end position="26"/>
    </location>
</feature>
<comment type="caution">
    <text evidence="7">The sequence shown here is derived from an EMBL/GenBank/DDBJ whole genome shotgun (WGS) entry which is preliminary data.</text>
</comment>
<dbReference type="GO" id="GO:0035435">
    <property type="term" value="P:phosphate ion transmembrane transport"/>
    <property type="evidence" value="ECO:0007669"/>
    <property type="project" value="InterPro"/>
</dbReference>
<dbReference type="Proteomes" id="UP000008366">
    <property type="component" value="Unassembled WGS sequence"/>
</dbReference>
<keyword evidence="5" id="KW-0732">Signal</keyword>
<sequence length="368" mass="37466">MKQTVLRGTTATAAFALVFGLAACGAANEQPAAEGGTGAAAAAGASGTISGVGASSQAAAVAAWKAKFEGANPDATVNYDPQGSGAGRQQFLAGGVQFAGTDAYLDKDELGQVPAACGELIEFPAYISPIAIAYNLDGVDNLQLDPVTLAKIFDGKITTWNDPAIAADNPGVTLPATNITPVHRSDKSGTTENFTDYLNKAAPQEWTHEASGDWPVTGGEAGNGTTGVVQAITSGAGAIGYADASQIGSLHHAKIKVGDEYVAYTAEAAAKVVDASKRPEGHPEFSYAIDIQRDTKEAGAYPIVLVAYTEACTKYSDQSTADLVKAWLTYIVSEDGQQAAAEAAGSAPISATTRENAMKGINQISAGG</sequence>
<reference evidence="7 8" key="1">
    <citation type="submission" date="2012-08" db="EMBL/GenBank/DDBJ databases">
        <title>Whole genome shotgun sequence of Kineosphaera limosa NBRC 100340.</title>
        <authorList>
            <person name="Yoshida I."/>
            <person name="Isaki S."/>
            <person name="Hosoyama A."/>
            <person name="Tsuchikane K."/>
            <person name="Katsumata H."/>
            <person name="Ando Y."/>
            <person name="Ohji S."/>
            <person name="Hamada M."/>
            <person name="Tamura T."/>
            <person name="Yamazoe A."/>
            <person name="Yamazaki S."/>
            <person name="Fujita N."/>
        </authorList>
    </citation>
    <scope>NUCLEOTIDE SEQUENCE [LARGE SCALE GENOMIC DNA]</scope>
    <source>
        <strain evidence="7 8">NBRC 100340</strain>
    </source>
</reference>
<dbReference type="GO" id="GO:0042301">
    <property type="term" value="F:phosphate ion binding"/>
    <property type="evidence" value="ECO:0007669"/>
    <property type="project" value="InterPro"/>
</dbReference>
<evidence type="ECO:0000256" key="2">
    <source>
        <dbReference type="ARBA" id="ARBA00022448"/>
    </source>
</evidence>
<evidence type="ECO:0000313" key="7">
    <source>
        <dbReference type="EMBL" id="GAB95861.1"/>
    </source>
</evidence>
<gene>
    <name evidence="7" type="primary">pstS</name>
    <name evidence="7" type="ORF">KILIM_028_00150</name>
</gene>
<dbReference type="PROSITE" id="PS51257">
    <property type="entry name" value="PROKAR_LIPOPROTEIN"/>
    <property type="match status" value="1"/>
</dbReference>
<dbReference type="RefSeq" id="WP_006592393.1">
    <property type="nucleotide sequence ID" value="NZ_BAHD01000028.1"/>
</dbReference>
<evidence type="ECO:0000256" key="1">
    <source>
        <dbReference type="ARBA" id="ARBA00008725"/>
    </source>
</evidence>
<organism evidence="7 8">
    <name type="scientific">Kineosphaera limosa NBRC 100340</name>
    <dbReference type="NCBI Taxonomy" id="1184609"/>
    <lineage>
        <taxon>Bacteria</taxon>
        <taxon>Bacillati</taxon>
        <taxon>Actinomycetota</taxon>
        <taxon>Actinomycetes</taxon>
        <taxon>Micrococcales</taxon>
        <taxon>Dermatophilaceae</taxon>
        <taxon>Kineosphaera</taxon>
    </lineage>
</organism>
<dbReference type="InterPro" id="IPR005673">
    <property type="entry name" value="ABC_phos-bd_PstS"/>
</dbReference>
<name>K6WPY4_9MICO</name>
<dbReference type="PANTHER" id="PTHR42996:SF1">
    <property type="entry name" value="PHOSPHATE-BINDING PROTEIN PSTS"/>
    <property type="match status" value="1"/>
</dbReference>
<comment type="similarity">
    <text evidence="1 4">Belongs to the PstS family.</text>
</comment>
<dbReference type="EMBL" id="BAHD01000028">
    <property type="protein sequence ID" value="GAB95861.1"/>
    <property type="molecule type" value="Genomic_DNA"/>
</dbReference>
<dbReference type="InterPro" id="IPR050962">
    <property type="entry name" value="Phosphate-bind_PstS"/>
</dbReference>
<keyword evidence="2 4" id="KW-0813">Transport</keyword>
<dbReference type="InterPro" id="IPR024370">
    <property type="entry name" value="PBP_domain"/>
</dbReference>
<evidence type="ECO:0000256" key="3">
    <source>
        <dbReference type="ARBA" id="ARBA00022592"/>
    </source>
</evidence>
<evidence type="ECO:0000256" key="4">
    <source>
        <dbReference type="PIRNR" id="PIRNR002756"/>
    </source>
</evidence>
<dbReference type="Gene3D" id="3.40.190.10">
    <property type="entry name" value="Periplasmic binding protein-like II"/>
    <property type="match status" value="2"/>
</dbReference>
<dbReference type="Pfam" id="PF12849">
    <property type="entry name" value="PBP_like_2"/>
    <property type="match status" value="1"/>
</dbReference>
<protein>
    <recommendedName>
        <fullName evidence="4">Phosphate-binding protein</fullName>
    </recommendedName>
</protein>
<proteinExistence type="inferred from homology"/>
<dbReference type="CDD" id="cd13565">
    <property type="entry name" value="PBP2_PstS"/>
    <property type="match status" value="1"/>
</dbReference>
<dbReference type="SUPFAM" id="SSF53850">
    <property type="entry name" value="Periplasmic binding protein-like II"/>
    <property type="match status" value="1"/>
</dbReference>
<accession>K6WPY4</accession>
<dbReference type="NCBIfam" id="TIGR00975">
    <property type="entry name" value="3a0107s03"/>
    <property type="match status" value="1"/>
</dbReference>
<feature type="domain" description="PBP" evidence="6">
    <location>
        <begin position="39"/>
        <end position="334"/>
    </location>
</feature>
<dbReference type="STRING" id="1184609.KILIM_028_00150"/>
<dbReference type="eggNOG" id="COG0226">
    <property type="taxonomic scope" value="Bacteria"/>
</dbReference>